<sequence>KVYRKRGSTSFSLSLPSLPMVPLERLRNPNPSHYVPIEKKTAPSPPPPKAGVFPPGVDRSSSHPNPLSIAIYVY</sequence>
<gene>
    <name evidence="2" type="ORF">SK128_002391</name>
</gene>
<name>A0AAN9A9E6_HALRR</name>
<protein>
    <submittedName>
        <fullName evidence="2">Uncharacterized protein</fullName>
    </submittedName>
</protein>
<feature type="region of interest" description="Disordered" evidence="1">
    <location>
        <begin position="31"/>
        <end position="65"/>
    </location>
</feature>
<proteinExistence type="predicted"/>
<accession>A0AAN9A9E6</accession>
<feature type="non-terminal residue" evidence="2">
    <location>
        <position position="1"/>
    </location>
</feature>
<reference evidence="2 3" key="1">
    <citation type="submission" date="2023-11" db="EMBL/GenBank/DDBJ databases">
        <title>Halocaridina rubra genome assembly.</title>
        <authorList>
            <person name="Smith C."/>
        </authorList>
    </citation>
    <scope>NUCLEOTIDE SEQUENCE [LARGE SCALE GENOMIC DNA]</scope>
    <source>
        <strain evidence="2">EP-1</strain>
        <tissue evidence="2">Whole</tissue>
    </source>
</reference>
<organism evidence="2 3">
    <name type="scientific">Halocaridina rubra</name>
    <name type="common">Hawaiian red shrimp</name>
    <dbReference type="NCBI Taxonomy" id="373956"/>
    <lineage>
        <taxon>Eukaryota</taxon>
        <taxon>Metazoa</taxon>
        <taxon>Ecdysozoa</taxon>
        <taxon>Arthropoda</taxon>
        <taxon>Crustacea</taxon>
        <taxon>Multicrustacea</taxon>
        <taxon>Malacostraca</taxon>
        <taxon>Eumalacostraca</taxon>
        <taxon>Eucarida</taxon>
        <taxon>Decapoda</taxon>
        <taxon>Pleocyemata</taxon>
        <taxon>Caridea</taxon>
        <taxon>Atyoidea</taxon>
        <taxon>Atyidae</taxon>
        <taxon>Halocaridina</taxon>
    </lineage>
</organism>
<keyword evidence="3" id="KW-1185">Reference proteome</keyword>
<dbReference type="EMBL" id="JAXCGZ010000468">
    <property type="protein sequence ID" value="KAK7085941.1"/>
    <property type="molecule type" value="Genomic_DNA"/>
</dbReference>
<evidence type="ECO:0000256" key="1">
    <source>
        <dbReference type="SAM" id="MobiDB-lite"/>
    </source>
</evidence>
<dbReference type="AlphaFoldDB" id="A0AAN9A9E6"/>
<evidence type="ECO:0000313" key="3">
    <source>
        <dbReference type="Proteomes" id="UP001381693"/>
    </source>
</evidence>
<evidence type="ECO:0000313" key="2">
    <source>
        <dbReference type="EMBL" id="KAK7085941.1"/>
    </source>
</evidence>
<dbReference type="Proteomes" id="UP001381693">
    <property type="component" value="Unassembled WGS sequence"/>
</dbReference>
<comment type="caution">
    <text evidence="2">The sequence shown here is derived from an EMBL/GenBank/DDBJ whole genome shotgun (WGS) entry which is preliminary data.</text>
</comment>